<name>A0A0E2HGT4_9FIRM</name>
<dbReference type="GO" id="GO:0004765">
    <property type="term" value="F:shikimate kinase activity"/>
    <property type="evidence" value="ECO:0007669"/>
    <property type="project" value="UniProtKB-UniRule"/>
</dbReference>
<comment type="subcellular location">
    <subcellularLocation>
        <location evidence="7">Cytoplasm</location>
    </subcellularLocation>
</comment>
<dbReference type="HAMAP" id="MF_00109">
    <property type="entry name" value="Shikimate_kinase"/>
    <property type="match status" value="1"/>
</dbReference>
<dbReference type="GO" id="GO:0008652">
    <property type="term" value="P:amino acid biosynthetic process"/>
    <property type="evidence" value="ECO:0007669"/>
    <property type="project" value="UniProtKB-KW"/>
</dbReference>
<dbReference type="CDD" id="cd00464">
    <property type="entry name" value="SK"/>
    <property type="match status" value="1"/>
</dbReference>
<comment type="function">
    <text evidence="7">Catalyzes the specific phosphorylation of the 3-hydroxyl group of shikimic acid using ATP as a cosubstrate.</text>
</comment>
<dbReference type="PRINTS" id="PR01100">
    <property type="entry name" value="SHIKIMTKNASE"/>
</dbReference>
<keyword evidence="3 7" id="KW-0547">Nucleotide-binding</keyword>
<protein>
    <recommendedName>
        <fullName evidence="7">Shikimate kinase</fullName>
        <shortName evidence="7">SK</shortName>
        <ecNumber evidence="7">2.7.1.71</ecNumber>
    </recommendedName>
</protein>
<dbReference type="PATRIC" id="fig|999408.3.peg.31"/>
<sequence>MKPNITMIGMPSSGKSTIGVLLAKRLGFSFVDVDIVIQEKEGRLLKEIIAQEGMDGFLKVEERINAELDVALSVIAPGGSVIYGEKAMEHLKEISEVVYLKMSYEEMEKRIGNVVDRGVALKPGFTLRDLYNERVPYYEKYADITIDEEGKTPGDTVDALRDIIEGMMDRNMIERIVEEQKKILEEKDRKIEAYEAEIAALKEELALLRTAETV</sequence>
<evidence type="ECO:0000256" key="2">
    <source>
        <dbReference type="ARBA" id="ARBA00022679"/>
    </source>
</evidence>
<dbReference type="GO" id="GO:0009073">
    <property type="term" value="P:aromatic amino acid family biosynthetic process"/>
    <property type="evidence" value="ECO:0007669"/>
    <property type="project" value="UniProtKB-KW"/>
</dbReference>
<feature type="binding site" evidence="7">
    <location>
        <begin position="12"/>
        <end position="17"/>
    </location>
    <ligand>
        <name>ATP</name>
        <dbReference type="ChEBI" id="CHEBI:30616"/>
    </ligand>
</feature>
<dbReference type="Proteomes" id="UP000013085">
    <property type="component" value="Unassembled WGS sequence"/>
</dbReference>
<dbReference type="GO" id="GO:0005524">
    <property type="term" value="F:ATP binding"/>
    <property type="evidence" value="ECO:0007669"/>
    <property type="project" value="UniProtKB-UniRule"/>
</dbReference>
<reference evidence="9 10" key="1">
    <citation type="submission" date="2013-01" db="EMBL/GenBank/DDBJ databases">
        <title>The Genome Sequence of Clostridium clostridioforme 90A8.</title>
        <authorList>
            <consortium name="The Broad Institute Genome Sequencing Platform"/>
            <person name="Earl A."/>
            <person name="Ward D."/>
            <person name="Feldgarden M."/>
            <person name="Gevers D."/>
            <person name="Courvalin P."/>
            <person name="Lambert T."/>
            <person name="Walker B."/>
            <person name="Young S.K."/>
            <person name="Zeng Q."/>
            <person name="Gargeya S."/>
            <person name="Fitzgerald M."/>
            <person name="Haas B."/>
            <person name="Abouelleil A."/>
            <person name="Alvarado L."/>
            <person name="Arachchi H.M."/>
            <person name="Berlin A.M."/>
            <person name="Chapman S.B."/>
            <person name="Dewar J."/>
            <person name="Goldberg J."/>
            <person name="Griggs A."/>
            <person name="Gujja S."/>
            <person name="Hansen M."/>
            <person name="Howarth C."/>
            <person name="Imamovic A."/>
            <person name="Larimer J."/>
            <person name="McCowan C."/>
            <person name="Murphy C."/>
            <person name="Neiman D."/>
            <person name="Pearson M."/>
            <person name="Priest M."/>
            <person name="Roberts A."/>
            <person name="Saif S."/>
            <person name="Shea T."/>
            <person name="Sisk P."/>
            <person name="Sykes S."/>
            <person name="Wortman J."/>
            <person name="Nusbaum C."/>
            <person name="Birren B."/>
        </authorList>
    </citation>
    <scope>NUCLEOTIDE SEQUENCE [LARGE SCALE GENOMIC DNA]</scope>
    <source>
        <strain evidence="9 10">90A8</strain>
    </source>
</reference>
<dbReference type="UniPathway" id="UPA00053">
    <property type="reaction ID" value="UER00088"/>
</dbReference>
<dbReference type="InterPro" id="IPR031322">
    <property type="entry name" value="Shikimate/glucono_kinase"/>
</dbReference>
<comment type="subunit">
    <text evidence="7">Monomer.</text>
</comment>
<feature type="binding site" evidence="7">
    <location>
        <position position="134"/>
    </location>
    <ligand>
        <name>substrate</name>
    </ligand>
</feature>
<dbReference type="Pfam" id="PF01202">
    <property type="entry name" value="SKI"/>
    <property type="match status" value="1"/>
</dbReference>
<dbReference type="GO" id="GO:0005829">
    <property type="term" value="C:cytosol"/>
    <property type="evidence" value="ECO:0007669"/>
    <property type="project" value="TreeGrafter"/>
</dbReference>
<evidence type="ECO:0000256" key="1">
    <source>
        <dbReference type="ARBA" id="ARBA00022605"/>
    </source>
</evidence>
<comment type="cofactor">
    <cofactor evidence="7">
        <name>Mg(2+)</name>
        <dbReference type="ChEBI" id="CHEBI:18420"/>
    </cofactor>
    <text evidence="7">Binds 1 Mg(2+) ion per subunit.</text>
</comment>
<feature type="binding site" evidence="7">
    <location>
        <position position="34"/>
    </location>
    <ligand>
        <name>substrate</name>
    </ligand>
</feature>
<comment type="similarity">
    <text evidence="7">Belongs to the shikimate kinase family.</text>
</comment>
<dbReference type="EC" id="2.7.1.71" evidence="7"/>
<dbReference type="GO" id="GO:0000287">
    <property type="term" value="F:magnesium ion binding"/>
    <property type="evidence" value="ECO:0007669"/>
    <property type="project" value="UniProtKB-UniRule"/>
</dbReference>
<evidence type="ECO:0000313" key="9">
    <source>
        <dbReference type="EMBL" id="ENZ20102.1"/>
    </source>
</evidence>
<organism evidence="9 10">
    <name type="scientific">[Clostridium] clostridioforme 90A8</name>
    <dbReference type="NCBI Taxonomy" id="999408"/>
    <lineage>
        <taxon>Bacteria</taxon>
        <taxon>Bacillati</taxon>
        <taxon>Bacillota</taxon>
        <taxon>Clostridia</taxon>
        <taxon>Lachnospirales</taxon>
        <taxon>Lachnospiraceae</taxon>
        <taxon>Enterocloster</taxon>
    </lineage>
</organism>
<dbReference type="GO" id="GO:0009423">
    <property type="term" value="P:chorismate biosynthetic process"/>
    <property type="evidence" value="ECO:0007669"/>
    <property type="project" value="UniProtKB-UniRule"/>
</dbReference>
<dbReference type="PANTHER" id="PTHR21087:SF16">
    <property type="entry name" value="SHIKIMATE KINASE 1, CHLOROPLASTIC"/>
    <property type="match status" value="1"/>
</dbReference>
<keyword evidence="7" id="KW-0963">Cytoplasm</keyword>
<dbReference type="PANTHER" id="PTHR21087">
    <property type="entry name" value="SHIKIMATE KINASE"/>
    <property type="match status" value="1"/>
</dbReference>
<keyword evidence="5 7" id="KW-0067">ATP-binding</keyword>
<feature type="coiled-coil region" evidence="8">
    <location>
        <begin position="177"/>
        <end position="211"/>
    </location>
</feature>
<evidence type="ECO:0000256" key="4">
    <source>
        <dbReference type="ARBA" id="ARBA00022777"/>
    </source>
</evidence>
<keyword evidence="4 7" id="KW-0418">Kinase</keyword>
<keyword evidence="6 7" id="KW-0057">Aromatic amino acid biosynthesis</keyword>
<accession>A0A0E2HGT4</accession>
<evidence type="ECO:0000256" key="8">
    <source>
        <dbReference type="SAM" id="Coils"/>
    </source>
</evidence>
<feature type="binding site" evidence="7">
    <location>
        <position position="79"/>
    </location>
    <ligand>
        <name>substrate</name>
    </ligand>
</feature>
<dbReference type="SUPFAM" id="SSF52540">
    <property type="entry name" value="P-loop containing nucleoside triphosphate hydrolases"/>
    <property type="match status" value="1"/>
</dbReference>
<evidence type="ECO:0000256" key="7">
    <source>
        <dbReference type="HAMAP-Rule" id="MF_00109"/>
    </source>
</evidence>
<proteinExistence type="inferred from homology"/>
<dbReference type="HOGENOM" id="CLU_057607_4_1_9"/>
<dbReference type="InterPro" id="IPR000623">
    <property type="entry name" value="Shikimate_kinase/TSH1"/>
</dbReference>
<keyword evidence="1 7" id="KW-0028">Amino-acid biosynthesis</keyword>
<dbReference type="Gene3D" id="3.40.50.300">
    <property type="entry name" value="P-loop containing nucleotide triphosphate hydrolases"/>
    <property type="match status" value="1"/>
</dbReference>
<evidence type="ECO:0000313" key="10">
    <source>
        <dbReference type="Proteomes" id="UP000013085"/>
    </source>
</evidence>
<gene>
    <name evidence="7" type="primary">aroK</name>
    <name evidence="9" type="ORF">HMPREF1090_00031</name>
</gene>
<dbReference type="RefSeq" id="WP_002585898.1">
    <property type="nucleotide sequence ID" value="NZ_KB850976.1"/>
</dbReference>
<evidence type="ECO:0000256" key="3">
    <source>
        <dbReference type="ARBA" id="ARBA00022741"/>
    </source>
</evidence>
<comment type="caution">
    <text evidence="7">Lacks conserved residue(s) required for the propagation of feature annotation.</text>
</comment>
<dbReference type="InterPro" id="IPR027417">
    <property type="entry name" value="P-loop_NTPase"/>
</dbReference>
<comment type="caution">
    <text evidence="9">The sequence shown here is derived from an EMBL/GenBank/DDBJ whole genome shotgun (WGS) entry which is preliminary data.</text>
</comment>
<dbReference type="AlphaFoldDB" id="A0A0E2HGT4"/>
<keyword evidence="2 7" id="KW-0808">Transferase</keyword>
<comment type="catalytic activity">
    <reaction evidence="7">
        <text>shikimate + ATP = 3-phosphoshikimate + ADP + H(+)</text>
        <dbReference type="Rhea" id="RHEA:13121"/>
        <dbReference type="ChEBI" id="CHEBI:15378"/>
        <dbReference type="ChEBI" id="CHEBI:30616"/>
        <dbReference type="ChEBI" id="CHEBI:36208"/>
        <dbReference type="ChEBI" id="CHEBI:145989"/>
        <dbReference type="ChEBI" id="CHEBI:456216"/>
        <dbReference type="EC" id="2.7.1.71"/>
    </reaction>
</comment>
<keyword evidence="7" id="KW-0460">Magnesium</keyword>
<evidence type="ECO:0000256" key="5">
    <source>
        <dbReference type="ARBA" id="ARBA00022840"/>
    </source>
</evidence>
<dbReference type="GeneID" id="57963469"/>
<evidence type="ECO:0000256" key="6">
    <source>
        <dbReference type="ARBA" id="ARBA00023141"/>
    </source>
</evidence>
<dbReference type="EMBL" id="AGYR01000001">
    <property type="protein sequence ID" value="ENZ20102.1"/>
    <property type="molecule type" value="Genomic_DNA"/>
</dbReference>
<comment type="pathway">
    <text evidence="7">Metabolic intermediate biosynthesis; chorismate biosynthesis; chorismate from D-erythrose 4-phosphate and phosphoenolpyruvate: step 5/7.</text>
</comment>
<keyword evidence="8" id="KW-0175">Coiled coil</keyword>
<keyword evidence="7" id="KW-0479">Metal-binding</keyword>
<feature type="binding site" evidence="7">
    <location>
        <position position="122"/>
    </location>
    <ligand>
        <name>ATP</name>
        <dbReference type="ChEBI" id="CHEBI:30616"/>
    </ligand>
</feature>
<feature type="binding site" evidence="7">
    <location>
        <position position="16"/>
    </location>
    <ligand>
        <name>Mg(2+)</name>
        <dbReference type="ChEBI" id="CHEBI:18420"/>
    </ligand>
</feature>